<dbReference type="Proteomes" id="UP000249061">
    <property type="component" value="Unassembled WGS sequence"/>
</dbReference>
<dbReference type="AlphaFoldDB" id="A0A2W5T2G8"/>
<evidence type="ECO:0000313" key="2">
    <source>
        <dbReference type="EMBL" id="PZR08227.1"/>
    </source>
</evidence>
<reference evidence="2 3" key="1">
    <citation type="submission" date="2017-08" db="EMBL/GenBank/DDBJ databases">
        <title>Infants hospitalized years apart are colonized by the same room-sourced microbial strains.</title>
        <authorList>
            <person name="Brooks B."/>
            <person name="Olm M.R."/>
            <person name="Firek B.A."/>
            <person name="Baker R."/>
            <person name="Thomas B.C."/>
            <person name="Morowitz M.J."/>
            <person name="Banfield J.F."/>
        </authorList>
    </citation>
    <scope>NUCLEOTIDE SEQUENCE [LARGE SCALE GENOMIC DNA]</scope>
    <source>
        <strain evidence="2">S2_003_000_R2_14</strain>
    </source>
</reference>
<proteinExistence type="predicted"/>
<name>A0A2W5T2G8_9BACT</name>
<keyword evidence="1" id="KW-0472">Membrane</keyword>
<evidence type="ECO:0000256" key="1">
    <source>
        <dbReference type="SAM" id="Phobius"/>
    </source>
</evidence>
<keyword evidence="1" id="KW-1133">Transmembrane helix</keyword>
<protein>
    <recommendedName>
        <fullName evidence="4">Zinc-finger domain-containing protein</fullName>
    </recommendedName>
</protein>
<dbReference type="EMBL" id="QFQP01000026">
    <property type="protein sequence ID" value="PZR08227.1"/>
    <property type="molecule type" value="Genomic_DNA"/>
</dbReference>
<keyword evidence="1" id="KW-0812">Transmembrane</keyword>
<comment type="caution">
    <text evidence="2">The sequence shown here is derived from an EMBL/GenBank/DDBJ whole genome shotgun (WGS) entry which is preliminary data.</text>
</comment>
<gene>
    <name evidence="2" type="ORF">DI536_25300</name>
</gene>
<organism evidence="2 3">
    <name type="scientific">Archangium gephyra</name>
    <dbReference type="NCBI Taxonomy" id="48"/>
    <lineage>
        <taxon>Bacteria</taxon>
        <taxon>Pseudomonadati</taxon>
        <taxon>Myxococcota</taxon>
        <taxon>Myxococcia</taxon>
        <taxon>Myxococcales</taxon>
        <taxon>Cystobacterineae</taxon>
        <taxon>Archangiaceae</taxon>
        <taxon>Archangium</taxon>
    </lineage>
</organism>
<sequence>MRRELSRTEVERLFVGAIDGALAEKDEAELDTALAESPELKARFEKYERAISALKDQPRHKAPDGLSTLILRRTRRRRFQLRSREMPHFTALPAEVVVPMLIAAVVALFMLLAS</sequence>
<evidence type="ECO:0008006" key="4">
    <source>
        <dbReference type="Google" id="ProtNLM"/>
    </source>
</evidence>
<accession>A0A2W5T2G8</accession>
<feature type="transmembrane region" description="Helical" evidence="1">
    <location>
        <begin position="86"/>
        <end position="113"/>
    </location>
</feature>
<evidence type="ECO:0000313" key="3">
    <source>
        <dbReference type="Proteomes" id="UP000249061"/>
    </source>
</evidence>